<dbReference type="InterPro" id="IPR013320">
    <property type="entry name" value="ConA-like_dom_sf"/>
</dbReference>
<dbReference type="EMBL" id="GBXM01042622">
    <property type="protein sequence ID" value="JAH65955.1"/>
    <property type="molecule type" value="Transcribed_RNA"/>
</dbReference>
<organism evidence="1">
    <name type="scientific">Anguilla anguilla</name>
    <name type="common">European freshwater eel</name>
    <name type="synonym">Muraena anguilla</name>
    <dbReference type="NCBI Taxonomy" id="7936"/>
    <lineage>
        <taxon>Eukaryota</taxon>
        <taxon>Metazoa</taxon>
        <taxon>Chordata</taxon>
        <taxon>Craniata</taxon>
        <taxon>Vertebrata</taxon>
        <taxon>Euteleostomi</taxon>
        <taxon>Actinopterygii</taxon>
        <taxon>Neopterygii</taxon>
        <taxon>Teleostei</taxon>
        <taxon>Anguilliformes</taxon>
        <taxon>Anguillidae</taxon>
        <taxon>Anguilla</taxon>
    </lineage>
</organism>
<proteinExistence type="predicted"/>
<evidence type="ECO:0000313" key="1">
    <source>
        <dbReference type="EMBL" id="JAH65955.1"/>
    </source>
</evidence>
<reference evidence="1" key="1">
    <citation type="submission" date="2014-11" db="EMBL/GenBank/DDBJ databases">
        <authorList>
            <person name="Amaro Gonzalez C."/>
        </authorList>
    </citation>
    <scope>NUCLEOTIDE SEQUENCE</scope>
</reference>
<accession>A0A0E9UL26</accession>
<reference evidence="1" key="2">
    <citation type="journal article" date="2015" name="Fish Shellfish Immunol.">
        <title>Early steps in the European eel (Anguilla anguilla)-Vibrio vulnificus interaction in the gills: Role of the RtxA13 toxin.</title>
        <authorList>
            <person name="Callol A."/>
            <person name="Pajuelo D."/>
            <person name="Ebbesson L."/>
            <person name="Teles M."/>
            <person name="MacKenzie S."/>
            <person name="Amaro C."/>
        </authorList>
    </citation>
    <scope>NUCLEOTIDE SEQUENCE</scope>
</reference>
<protein>
    <submittedName>
        <fullName evidence="1">Uncharacterized protein</fullName>
    </submittedName>
</protein>
<dbReference type="SUPFAM" id="SSF49899">
    <property type="entry name" value="Concanavalin A-like lectins/glucanases"/>
    <property type="match status" value="1"/>
</dbReference>
<dbReference type="Gene3D" id="2.60.120.920">
    <property type="match status" value="1"/>
</dbReference>
<dbReference type="InterPro" id="IPR043136">
    <property type="entry name" value="B30.2/SPRY_sf"/>
</dbReference>
<name>A0A0E9UL26_ANGAN</name>
<sequence>MSHIYTFKGTFTEKIFPFISPCLNDECRNAGALQVCPLSVRVMKSQ</sequence>
<dbReference type="AlphaFoldDB" id="A0A0E9UL26"/>